<organism evidence="2 3">
    <name type="scientific">Mytilus coruscus</name>
    <name type="common">Sea mussel</name>
    <dbReference type="NCBI Taxonomy" id="42192"/>
    <lineage>
        <taxon>Eukaryota</taxon>
        <taxon>Metazoa</taxon>
        <taxon>Spiralia</taxon>
        <taxon>Lophotrochozoa</taxon>
        <taxon>Mollusca</taxon>
        <taxon>Bivalvia</taxon>
        <taxon>Autobranchia</taxon>
        <taxon>Pteriomorphia</taxon>
        <taxon>Mytilida</taxon>
        <taxon>Mytiloidea</taxon>
        <taxon>Mytilidae</taxon>
        <taxon>Mytilinae</taxon>
        <taxon>Mytilus</taxon>
    </lineage>
</organism>
<accession>A0A6J8F1J8</accession>
<sequence>MRDIVFLKVIAFTGDRAGDLGSVLTDQIKWLPNNEGILLRLVTGKTIDIREPRIVSVFPSSNVEICSYYEMQNYVKFCKKHDIALTGGYFFRPLASSQNEIIDAPFSSSATNARLKLYLKDLDLWEGETPHSTRSGCALTLAWLGISNELIKSHVGWKSDDMLKHYIAPNVLCDKIKSAKSLSKTSEVIPANVFANIEQIQNLRKIVD</sequence>
<dbReference type="GO" id="GO:0015074">
    <property type="term" value="P:DNA integration"/>
    <property type="evidence" value="ECO:0007669"/>
    <property type="project" value="InterPro"/>
</dbReference>
<dbReference type="SUPFAM" id="SSF56349">
    <property type="entry name" value="DNA breaking-rejoining enzymes"/>
    <property type="match status" value="1"/>
</dbReference>
<gene>
    <name evidence="2" type="ORF">MCOR_57452</name>
</gene>
<dbReference type="InterPro" id="IPR013762">
    <property type="entry name" value="Integrase-like_cat_sf"/>
</dbReference>
<reference evidence="2 3" key="1">
    <citation type="submission" date="2020-06" db="EMBL/GenBank/DDBJ databases">
        <authorList>
            <person name="Li R."/>
            <person name="Bekaert M."/>
        </authorList>
    </citation>
    <scope>NUCLEOTIDE SEQUENCE [LARGE SCALE GENOMIC DNA]</scope>
    <source>
        <strain evidence="3">wild</strain>
    </source>
</reference>
<dbReference type="EMBL" id="CACVKT020010264">
    <property type="protein sequence ID" value="CAC5425656.1"/>
    <property type="molecule type" value="Genomic_DNA"/>
</dbReference>
<evidence type="ECO:0000313" key="3">
    <source>
        <dbReference type="Proteomes" id="UP000507470"/>
    </source>
</evidence>
<keyword evidence="1" id="KW-0233">DNA recombination</keyword>
<dbReference type="OrthoDB" id="2151989at2759"/>
<keyword evidence="3" id="KW-1185">Reference proteome</keyword>
<protein>
    <recommendedName>
        <fullName evidence="4">Tyr recombinase domain-containing protein</fullName>
    </recommendedName>
</protein>
<dbReference type="GO" id="GO:0003677">
    <property type="term" value="F:DNA binding"/>
    <property type="evidence" value="ECO:0007669"/>
    <property type="project" value="InterPro"/>
</dbReference>
<dbReference type="Gene3D" id="1.10.443.10">
    <property type="entry name" value="Intergrase catalytic core"/>
    <property type="match status" value="1"/>
</dbReference>
<evidence type="ECO:0000313" key="2">
    <source>
        <dbReference type="EMBL" id="CAC5425656.1"/>
    </source>
</evidence>
<name>A0A6J8F1J8_MYTCO</name>
<dbReference type="Proteomes" id="UP000507470">
    <property type="component" value="Unassembled WGS sequence"/>
</dbReference>
<evidence type="ECO:0008006" key="4">
    <source>
        <dbReference type="Google" id="ProtNLM"/>
    </source>
</evidence>
<proteinExistence type="predicted"/>
<dbReference type="InterPro" id="IPR011010">
    <property type="entry name" value="DNA_brk_join_enz"/>
</dbReference>
<evidence type="ECO:0000256" key="1">
    <source>
        <dbReference type="ARBA" id="ARBA00023172"/>
    </source>
</evidence>
<dbReference type="AlphaFoldDB" id="A0A6J8F1J8"/>
<dbReference type="GO" id="GO:0006310">
    <property type="term" value="P:DNA recombination"/>
    <property type="evidence" value="ECO:0007669"/>
    <property type="project" value="UniProtKB-KW"/>
</dbReference>